<keyword evidence="3 10" id="KW-0812">Transmembrane</keyword>
<keyword evidence="7" id="KW-0106">Calcium</keyword>
<dbReference type="OrthoDB" id="187171at2759"/>
<dbReference type="InterPro" id="IPR008901">
    <property type="entry name" value="ACER"/>
</dbReference>
<dbReference type="GO" id="GO:0016811">
    <property type="term" value="F:hydrolase activity, acting on carbon-nitrogen (but not peptide) bonds, in linear amides"/>
    <property type="evidence" value="ECO:0007669"/>
    <property type="project" value="InterPro"/>
</dbReference>
<feature type="compositionally biased region" description="Low complexity" evidence="9">
    <location>
        <begin position="348"/>
        <end position="363"/>
    </location>
</feature>
<evidence type="ECO:0008006" key="13">
    <source>
        <dbReference type="Google" id="ProtNLM"/>
    </source>
</evidence>
<dbReference type="AlphaFoldDB" id="I2H8F5"/>
<dbReference type="Pfam" id="PF05875">
    <property type="entry name" value="Ceramidase"/>
    <property type="match status" value="1"/>
</dbReference>
<proteinExistence type="inferred from homology"/>
<feature type="region of interest" description="Disordered" evidence="9">
    <location>
        <begin position="334"/>
        <end position="363"/>
    </location>
</feature>
<evidence type="ECO:0000256" key="3">
    <source>
        <dbReference type="ARBA" id="ARBA00022692"/>
    </source>
</evidence>
<feature type="transmembrane region" description="Helical" evidence="10">
    <location>
        <begin position="152"/>
        <end position="171"/>
    </location>
</feature>
<evidence type="ECO:0000256" key="2">
    <source>
        <dbReference type="ARBA" id="ARBA00009780"/>
    </source>
</evidence>
<evidence type="ECO:0000256" key="10">
    <source>
        <dbReference type="SAM" id="Phobius"/>
    </source>
</evidence>
<comment type="subcellular location">
    <subcellularLocation>
        <location evidence="1">Membrane</location>
        <topology evidence="1">Multi-pass membrane protein</topology>
    </subcellularLocation>
</comment>
<dbReference type="FunCoup" id="I2H8F5">
    <property type="interactions" value="640"/>
</dbReference>
<reference evidence="11 12" key="1">
    <citation type="journal article" date="2011" name="Proc. Natl. Acad. Sci. U.S.A.">
        <title>Evolutionary erosion of yeast sex chromosomes by mating-type switching accidents.</title>
        <authorList>
            <person name="Gordon J.L."/>
            <person name="Armisen D."/>
            <person name="Proux-Wera E."/>
            <person name="Oheigeartaigh S.S."/>
            <person name="Byrne K.P."/>
            <person name="Wolfe K.H."/>
        </authorList>
    </citation>
    <scope>NUCLEOTIDE SEQUENCE [LARGE SCALE GENOMIC DNA]</scope>
    <source>
        <strain evidence="12">ATCC 34711 / CBS 6284 / DSM 70876 / NBRC 10599 / NRRL Y-10934 / UCD 77-7</strain>
    </source>
</reference>
<dbReference type="KEGG" id="tbl:TBLA_0H03760"/>
<organism evidence="11 12">
    <name type="scientific">Henningerozyma blattae (strain ATCC 34711 / CBS 6284 / DSM 70876 / NBRC 10599 / NRRL Y-10934 / UCD 77-7)</name>
    <name type="common">Yeast</name>
    <name type="synonym">Tetrapisispora blattae</name>
    <dbReference type="NCBI Taxonomy" id="1071380"/>
    <lineage>
        <taxon>Eukaryota</taxon>
        <taxon>Fungi</taxon>
        <taxon>Dikarya</taxon>
        <taxon>Ascomycota</taxon>
        <taxon>Saccharomycotina</taxon>
        <taxon>Saccharomycetes</taxon>
        <taxon>Saccharomycetales</taxon>
        <taxon>Saccharomycetaceae</taxon>
        <taxon>Henningerozyma</taxon>
    </lineage>
</organism>
<keyword evidence="4" id="KW-0378">Hydrolase</keyword>
<evidence type="ECO:0000256" key="4">
    <source>
        <dbReference type="ARBA" id="ARBA00022801"/>
    </source>
</evidence>
<feature type="transmembrane region" description="Helical" evidence="10">
    <location>
        <begin position="100"/>
        <end position="118"/>
    </location>
</feature>
<feature type="binding site" evidence="8">
    <location>
        <position position="257"/>
    </location>
    <ligand>
        <name>Zn(2+)</name>
        <dbReference type="ChEBI" id="CHEBI:29105"/>
        <note>catalytic</note>
    </ligand>
</feature>
<feature type="binding site" evidence="7">
    <location>
        <position position="26"/>
    </location>
    <ligand>
        <name>Ca(2+)</name>
        <dbReference type="ChEBI" id="CHEBI:29108"/>
    </ligand>
</feature>
<feature type="binding site" evidence="7">
    <location>
        <position position="25"/>
    </location>
    <ligand>
        <name>Ca(2+)</name>
        <dbReference type="ChEBI" id="CHEBI:29108"/>
    </ligand>
</feature>
<feature type="transmembrane region" description="Helical" evidence="10">
    <location>
        <begin position="68"/>
        <end position="88"/>
    </location>
</feature>
<evidence type="ECO:0000256" key="1">
    <source>
        <dbReference type="ARBA" id="ARBA00004141"/>
    </source>
</evidence>
<feature type="transmembrane region" description="Helical" evidence="10">
    <location>
        <begin position="258"/>
        <end position="278"/>
    </location>
</feature>
<keyword evidence="5 10" id="KW-1133">Transmembrane helix</keyword>
<evidence type="ECO:0000313" key="11">
    <source>
        <dbReference type="EMBL" id="CCH62657.1"/>
    </source>
</evidence>
<feature type="transmembrane region" description="Helical" evidence="10">
    <location>
        <begin position="177"/>
        <end position="198"/>
    </location>
</feature>
<dbReference type="OMA" id="SIDWCEL"/>
<evidence type="ECO:0000256" key="7">
    <source>
        <dbReference type="PIRSR" id="PIRSR608901-1"/>
    </source>
</evidence>
<evidence type="ECO:0000256" key="9">
    <source>
        <dbReference type="SAM" id="MobiDB-lite"/>
    </source>
</evidence>
<dbReference type="GeneID" id="14497814"/>
<feature type="binding site" evidence="7">
    <location>
        <position position="30"/>
    </location>
    <ligand>
        <name>Ca(2+)</name>
        <dbReference type="ChEBI" id="CHEBI:29108"/>
    </ligand>
</feature>
<keyword evidence="6 10" id="KW-0472">Membrane</keyword>
<feature type="binding site" evidence="7">
    <location>
        <position position="28"/>
    </location>
    <ligand>
        <name>Ca(2+)</name>
        <dbReference type="ChEBI" id="CHEBI:29108"/>
    </ligand>
</feature>
<dbReference type="RefSeq" id="XP_004182176.1">
    <property type="nucleotide sequence ID" value="XM_004182128.1"/>
</dbReference>
<gene>
    <name evidence="11" type="primary">TBLA0H03760</name>
    <name evidence="11" type="ORF">TBLA_0H03760</name>
</gene>
<keyword evidence="12" id="KW-1185">Reference proteome</keyword>
<dbReference type="EMBL" id="HE806323">
    <property type="protein sequence ID" value="CCH62657.1"/>
    <property type="molecule type" value="Genomic_DNA"/>
</dbReference>
<dbReference type="GO" id="GO:0005789">
    <property type="term" value="C:endoplasmic reticulum membrane"/>
    <property type="evidence" value="ECO:0007669"/>
    <property type="project" value="TreeGrafter"/>
</dbReference>
<comment type="cofactor">
    <cofactor evidence="8">
        <name>Zn(2+)</name>
        <dbReference type="ChEBI" id="CHEBI:29105"/>
    </cofactor>
</comment>
<evidence type="ECO:0000256" key="5">
    <source>
        <dbReference type="ARBA" id="ARBA00022989"/>
    </source>
</evidence>
<comment type="similarity">
    <text evidence="2">Belongs to the alkaline ceramidase family.</text>
</comment>
<dbReference type="GO" id="GO:0046513">
    <property type="term" value="P:ceramide biosynthetic process"/>
    <property type="evidence" value="ECO:0007669"/>
    <property type="project" value="TreeGrafter"/>
</dbReference>
<sequence>MTFLRWNYPDEVLSGYWGPVTSTIDWCEENYVISPFIAEWSNTLTNAMFLLTALYTTWTAYRDRLEKRFIYIGLGFALVGVGSWWFHMTLQYKYQLLDELPMWYATCIPTWSLICEYLDYFPPNQQQNGSSTRSSNSFFSLSPQQTRRRHDIIGWIITAVVAILTVVYMFWDRNPYIQHTGYAVFTGIVVIISAIMMWKKITDRFAKRNLMWCAGLGALIFAVGFVCWIFDKAMCGFWRNLRRNYILLPFGVLFELHGWWHLLTGTGVYYYVVFLQYLRILVVNEKVDDYLFIWRLKLIPELIPKEMANDLWTPYSLEFRGPYVKIKDPNTHSNGHVHGHNHTHESSLLHSSNVHNNYNSTSN</sequence>
<feature type="binding site" evidence="8">
    <location>
        <position position="261"/>
    </location>
    <ligand>
        <name>Zn(2+)</name>
        <dbReference type="ChEBI" id="CHEBI:29105"/>
        <note>catalytic</note>
    </ligand>
</feature>
<dbReference type="InParanoid" id="I2H8F5"/>
<dbReference type="PANTHER" id="PTHR46187:SF3">
    <property type="entry name" value="ALKALINE CERAMIDASE 3"/>
    <property type="match status" value="1"/>
</dbReference>
<feature type="binding site" evidence="7">
    <location>
        <position position="39"/>
    </location>
    <ligand>
        <name>Ca(2+)</name>
        <dbReference type="ChEBI" id="CHEBI:29108"/>
    </ligand>
</feature>
<dbReference type="eggNOG" id="KOG2329">
    <property type="taxonomic scope" value="Eukaryota"/>
</dbReference>
<keyword evidence="7" id="KW-0479">Metal-binding</keyword>
<feature type="binding site" evidence="8">
    <location>
        <position position="87"/>
    </location>
    <ligand>
        <name>Zn(2+)</name>
        <dbReference type="ChEBI" id="CHEBI:29105"/>
        <note>catalytic</note>
    </ligand>
</feature>
<dbReference type="GO" id="GO:0046514">
    <property type="term" value="P:ceramide catabolic process"/>
    <property type="evidence" value="ECO:0007669"/>
    <property type="project" value="TreeGrafter"/>
</dbReference>
<keyword evidence="8" id="KW-0862">Zinc</keyword>
<accession>I2H8F5</accession>
<dbReference type="HOGENOM" id="CLU_063293_2_0_1"/>
<dbReference type="Proteomes" id="UP000002866">
    <property type="component" value="Chromosome 8"/>
</dbReference>
<feature type="transmembrane region" description="Helical" evidence="10">
    <location>
        <begin position="210"/>
        <end position="231"/>
    </location>
</feature>
<evidence type="ECO:0000256" key="6">
    <source>
        <dbReference type="ARBA" id="ARBA00023136"/>
    </source>
</evidence>
<evidence type="ECO:0000256" key="8">
    <source>
        <dbReference type="PIRSR" id="PIRSR608901-2"/>
    </source>
</evidence>
<dbReference type="STRING" id="1071380.I2H8F5"/>
<dbReference type="PANTHER" id="PTHR46187">
    <property type="entry name" value="ALKALINE CERAMIDASE 3"/>
    <property type="match status" value="1"/>
</dbReference>
<name>I2H8F5_HENB6</name>
<evidence type="ECO:0000313" key="12">
    <source>
        <dbReference type="Proteomes" id="UP000002866"/>
    </source>
</evidence>
<protein>
    <recommendedName>
        <fullName evidence="13">Alkaline ceramidase</fullName>
    </recommendedName>
</protein>
<dbReference type="GO" id="GO:0046872">
    <property type="term" value="F:metal ion binding"/>
    <property type="evidence" value="ECO:0007669"/>
    <property type="project" value="UniProtKB-KW"/>
</dbReference>